<evidence type="ECO:0000256" key="1">
    <source>
        <dbReference type="SAM" id="MobiDB-lite"/>
    </source>
</evidence>
<evidence type="ECO:0000313" key="2">
    <source>
        <dbReference type="EMBL" id="OLP91887.1"/>
    </source>
</evidence>
<comment type="caution">
    <text evidence="2">The sequence shown here is derived from an EMBL/GenBank/DDBJ whole genome shotgun (WGS) entry which is preliminary data.</text>
</comment>
<accession>A0A1Q9D9R3</accession>
<gene>
    <name evidence="2" type="ORF">AK812_SmicGene26363</name>
</gene>
<dbReference type="OrthoDB" id="421518at2759"/>
<protein>
    <submittedName>
        <fullName evidence="2">Uncharacterized protein</fullName>
    </submittedName>
</protein>
<proteinExistence type="predicted"/>
<dbReference type="Proteomes" id="UP000186817">
    <property type="component" value="Unassembled WGS sequence"/>
</dbReference>
<name>A0A1Q9D9R3_SYMMI</name>
<dbReference type="EMBL" id="LSRX01000645">
    <property type="protein sequence ID" value="OLP91887.1"/>
    <property type="molecule type" value="Genomic_DNA"/>
</dbReference>
<evidence type="ECO:0000313" key="3">
    <source>
        <dbReference type="Proteomes" id="UP000186817"/>
    </source>
</evidence>
<feature type="region of interest" description="Disordered" evidence="1">
    <location>
        <begin position="157"/>
        <end position="210"/>
    </location>
</feature>
<keyword evidence="3" id="KW-1185">Reference proteome</keyword>
<sequence>MVLRWLEALRRTLSAQKEGKGLGRPTCGQFPLMSDLRRISAPAETGEKPFLQMGNGCRRPATIATMATGSDARAPTHRFEFEINGQKYSLETVKSDIEIETEPPCYLFGVVPHPVDVPLKEGDEVLNFTICRLGLLGGRKVIPRLSAKDFLGKLREASTDGEGPEVGGSSIRIAGFDINAREVPGSGYDGKDDPNLPEDEESYKLPEPSP</sequence>
<organism evidence="2 3">
    <name type="scientific">Symbiodinium microadriaticum</name>
    <name type="common">Dinoflagellate</name>
    <name type="synonym">Zooxanthella microadriatica</name>
    <dbReference type="NCBI Taxonomy" id="2951"/>
    <lineage>
        <taxon>Eukaryota</taxon>
        <taxon>Sar</taxon>
        <taxon>Alveolata</taxon>
        <taxon>Dinophyceae</taxon>
        <taxon>Suessiales</taxon>
        <taxon>Symbiodiniaceae</taxon>
        <taxon>Symbiodinium</taxon>
    </lineage>
</organism>
<reference evidence="2 3" key="1">
    <citation type="submission" date="2016-02" db="EMBL/GenBank/DDBJ databases">
        <title>Genome analysis of coral dinoflagellate symbionts highlights evolutionary adaptations to a symbiotic lifestyle.</title>
        <authorList>
            <person name="Aranda M."/>
            <person name="Li Y."/>
            <person name="Liew Y.J."/>
            <person name="Baumgarten S."/>
            <person name="Simakov O."/>
            <person name="Wilson M."/>
            <person name="Piel J."/>
            <person name="Ashoor H."/>
            <person name="Bougouffa S."/>
            <person name="Bajic V.B."/>
            <person name="Ryu T."/>
            <person name="Ravasi T."/>
            <person name="Bayer T."/>
            <person name="Micklem G."/>
            <person name="Kim H."/>
            <person name="Bhak J."/>
            <person name="Lajeunesse T.C."/>
            <person name="Voolstra C.R."/>
        </authorList>
    </citation>
    <scope>NUCLEOTIDE SEQUENCE [LARGE SCALE GENOMIC DNA]</scope>
    <source>
        <strain evidence="2 3">CCMP2467</strain>
    </source>
</reference>
<dbReference type="AlphaFoldDB" id="A0A1Q9D9R3"/>